<evidence type="ECO:0000313" key="16">
    <source>
        <dbReference type="RefSeq" id="XP_030370459.1"/>
    </source>
</evidence>
<evidence type="ECO:0000259" key="13">
    <source>
        <dbReference type="PROSITE" id="PS50240"/>
    </source>
</evidence>
<dbReference type="PROSITE" id="PS50240">
    <property type="entry name" value="TRYPSIN_DOM"/>
    <property type="match status" value="1"/>
</dbReference>
<dbReference type="InterPro" id="IPR018114">
    <property type="entry name" value="TRYPSIN_HIS"/>
</dbReference>
<evidence type="ECO:0000256" key="11">
    <source>
        <dbReference type="RuleBase" id="RU363034"/>
    </source>
</evidence>
<evidence type="ECO:0000256" key="8">
    <source>
        <dbReference type="ARBA" id="ARBA00023157"/>
    </source>
</evidence>
<evidence type="ECO:0000256" key="3">
    <source>
        <dbReference type="ARBA" id="ARBA00022729"/>
    </source>
</evidence>
<dbReference type="GeneID" id="115621072"/>
<dbReference type="SMART" id="SM00020">
    <property type="entry name" value="Tryp_SPc"/>
    <property type="match status" value="1"/>
</dbReference>
<dbReference type="Proteomes" id="UP000504634">
    <property type="component" value="Unplaced"/>
</dbReference>
<dbReference type="Gene3D" id="3.30.1640.30">
    <property type="match status" value="1"/>
</dbReference>
<dbReference type="PROSITE" id="PS00135">
    <property type="entry name" value="TRYPSIN_SER"/>
    <property type="match status" value="1"/>
</dbReference>
<comment type="similarity">
    <text evidence="10 12">Belongs to the peptidase S1 family. CLIP subfamily.</text>
</comment>
<name>A0A6J2T3B2_DROLE</name>
<keyword evidence="9" id="KW-0325">Glycoprotein</keyword>
<dbReference type="InterPro" id="IPR009003">
    <property type="entry name" value="Peptidase_S1_PA"/>
</dbReference>
<comment type="domain">
    <text evidence="12">The clip domain consists of 35-55 residues which are 'knitted' together usually by 3 conserved disulfide bonds forming a clip-like compact structure.</text>
</comment>
<feature type="domain" description="Peptidase S1" evidence="13">
    <location>
        <begin position="118"/>
        <end position="372"/>
    </location>
</feature>
<dbReference type="CTD" id="43273"/>
<keyword evidence="12" id="KW-0964">Secreted</keyword>
<keyword evidence="2" id="KW-0479">Metal-binding</keyword>
<comment type="subcellular location">
    <subcellularLocation>
        <location evidence="12">Secreted</location>
    </subcellularLocation>
</comment>
<dbReference type="PROSITE" id="PS51888">
    <property type="entry name" value="CLIP"/>
    <property type="match status" value="1"/>
</dbReference>
<dbReference type="InterPro" id="IPR022700">
    <property type="entry name" value="CLIP"/>
</dbReference>
<evidence type="ECO:0000313" key="15">
    <source>
        <dbReference type="Proteomes" id="UP000504634"/>
    </source>
</evidence>
<dbReference type="AlphaFoldDB" id="A0A6J2T3B2"/>
<evidence type="ECO:0000256" key="7">
    <source>
        <dbReference type="ARBA" id="ARBA00023145"/>
    </source>
</evidence>
<accession>A0A6J2T3B2</accession>
<dbReference type="InterPro" id="IPR001254">
    <property type="entry name" value="Trypsin_dom"/>
</dbReference>
<organism evidence="15 16">
    <name type="scientific">Drosophila lebanonensis</name>
    <name type="common">Fruit fly</name>
    <name type="synonym">Scaptodrosophila lebanonensis</name>
    <dbReference type="NCBI Taxonomy" id="7225"/>
    <lineage>
        <taxon>Eukaryota</taxon>
        <taxon>Metazoa</taxon>
        <taxon>Ecdysozoa</taxon>
        <taxon>Arthropoda</taxon>
        <taxon>Hexapoda</taxon>
        <taxon>Insecta</taxon>
        <taxon>Pterygota</taxon>
        <taxon>Neoptera</taxon>
        <taxon>Endopterygota</taxon>
        <taxon>Diptera</taxon>
        <taxon>Brachycera</taxon>
        <taxon>Muscomorpha</taxon>
        <taxon>Ephydroidea</taxon>
        <taxon>Drosophilidae</taxon>
        <taxon>Scaptodrosophila</taxon>
    </lineage>
</organism>
<evidence type="ECO:0000256" key="2">
    <source>
        <dbReference type="ARBA" id="ARBA00022723"/>
    </source>
</evidence>
<dbReference type="FunFam" id="2.40.10.10:FF:000028">
    <property type="entry name" value="Serine protease easter"/>
    <property type="match status" value="1"/>
</dbReference>
<dbReference type="InterPro" id="IPR033116">
    <property type="entry name" value="TRYPSIN_SER"/>
</dbReference>
<dbReference type="InterPro" id="IPR038565">
    <property type="entry name" value="CLIP_sf"/>
</dbReference>
<dbReference type="Gene3D" id="2.40.10.10">
    <property type="entry name" value="Trypsin-like serine proteases"/>
    <property type="match status" value="2"/>
</dbReference>
<keyword evidence="1 11" id="KW-0645">Protease</keyword>
<feature type="domain" description="Clip" evidence="14">
    <location>
        <begin position="30"/>
        <end position="88"/>
    </location>
</feature>
<keyword evidence="4 11" id="KW-0378">Hydrolase</keyword>
<keyword evidence="7" id="KW-0865">Zymogen</keyword>
<dbReference type="CDD" id="cd00190">
    <property type="entry name" value="Tryp_SPc"/>
    <property type="match status" value="1"/>
</dbReference>
<evidence type="ECO:0000256" key="1">
    <source>
        <dbReference type="ARBA" id="ARBA00022670"/>
    </source>
</evidence>
<keyword evidence="5 11" id="KW-0720">Serine protease</keyword>
<dbReference type="PRINTS" id="PR00722">
    <property type="entry name" value="CHYMOTRYPSIN"/>
</dbReference>
<feature type="chain" id="PRO_5027134254" description="CLIP domain-containing serine protease" evidence="12">
    <location>
        <begin position="26"/>
        <end position="376"/>
    </location>
</feature>
<reference evidence="16" key="1">
    <citation type="submission" date="2025-08" db="UniProtKB">
        <authorList>
            <consortium name="RefSeq"/>
        </authorList>
    </citation>
    <scope>IDENTIFICATION</scope>
    <source>
        <strain evidence="16">11010-0011.00</strain>
        <tissue evidence="16">Whole body</tissue>
    </source>
</reference>
<evidence type="ECO:0000256" key="10">
    <source>
        <dbReference type="ARBA" id="ARBA00024195"/>
    </source>
</evidence>
<evidence type="ECO:0000256" key="9">
    <source>
        <dbReference type="ARBA" id="ARBA00023180"/>
    </source>
</evidence>
<dbReference type="Pfam" id="PF00089">
    <property type="entry name" value="Trypsin"/>
    <property type="match status" value="1"/>
</dbReference>
<protein>
    <recommendedName>
        <fullName evidence="12">CLIP domain-containing serine protease</fullName>
        <ecNumber evidence="11">3.4.21.-</ecNumber>
    </recommendedName>
</protein>
<dbReference type="OrthoDB" id="547031at2759"/>
<dbReference type="SMART" id="SM00680">
    <property type="entry name" value="CLIP"/>
    <property type="match status" value="1"/>
</dbReference>
<dbReference type="SUPFAM" id="SSF50494">
    <property type="entry name" value="Trypsin-like serine proteases"/>
    <property type="match status" value="1"/>
</dbReference>
<keyword evidence="6" id="KW-0106">Calcium</keyword>
<dbReference type="PROSITE" id="PS00134">
    <property type="entry name" value="TRYPSIN_HIS"/>
    <property type="match status" value="1"/>
</dbReference>
<dbReference type="Pfam" id="PF12032">
    <property type="entry name" value="CLIP"/>
    <property type="match status" value="1"/>
</dbReference>
<dbReference type="GO" id="GO:0046872">
    <property type="term" value="F:metal ion binding"/>
    <property type="evidence" value="ECO:0007669"/>
    <property type="project" value="UniProtKB-KW"/>
</dbReference>
<evidence type="ECO:0000256" key="6">
    <source>
        <dbReference type="ARBA" id="ARBA00022837"/>
    </source>
</evidence>
<keyword evidence="8" id="KW-1015">Disulfide bond</keyword>
<sequence length="376" mass="41370">MFRSYFVVAIAVVIVVASSTRSVDAAYADQCTTPTGQQGQCVPYSSCTDIELRLQAAGSGGEQLTPDYIKYLRQASCGEIGGIRNFCCAASQIQHNSKVISQFRNESFECGKVLNTLVANGKEVRISSRPWMALLKYKQNGGDRFLCGGTLISDRYILTAAHCIYGLEEELFEVRLGEHQISTEKDCRLYGRKEKCAPPVQDVGIEKQILHEHYDPKRVANDIALLRLSRSVQFERHIKPICLPITKELKQQAEEISGFFVTGWGTTEKGSSSDVLLQAAVPLKPRTTCSQAYARDVPKTQLCVGGADYQDSCKGDSGGPLQAAAFYLDEFKVRMVEFGIVSLGVVSCGEISLPALYTNVAEYVQWITDQMALNGL</sequence>
<evidence type="ECO:0000259" key="14">
    <source>
        <dbReference type="PROSITE" id="PS51888"/>
    </source>
</evidence>
<keyword evidence="3 12" id="KW-0732">Signal</keyword>
<proteinExistence type="inferred from homology"/>
<evidence type="ECO:0000256" key="4">
    <source>
        <dbReference type="ARBA" id="ARBA00022801"/>
    </source>
</evidence>
<dbReference type="GO" id="GO:0005576">
    <property type="term" value="C:extracellular region"/>
    <property type="evidence" value="ECO:0007669"/>
    <property type="project" value="UniProtKB-SubCell"/>
</dbReference>
<evidence type="ECO:0000256" key="5">
    <source>
        <dbReference type="ARBA" id="ARBA00022825"/>
    </source>
</evidence>
<gene>
    <name evidence="16" type="primary">LOC115621072</name>
</gene>
<dbReference type="PANTHER" id="PTHR24256">
    <property type="entry name" value="TRYPTASE-RELATED"/>
    <property type="match status" value="1"/>
</dbReference>
<dbReference type="GO" id="GO:0006508">
    <property type="term" value="P:proteolysis"/>
    <property type="evidence" value="ECO:0007669"/>
    <property type="project" value="UniProtKB-KW"/>
</dbReference>
<evidence type="ECO:0000256" key="12">
    <source>
        <dbReference type="RuleBase" id="RU366078"/>
    </source>
</evidence>
<dbReference type="GO" id="GO:0051604">
    <property type="term" value="P:protein maturation"/>
    <property type="evidence" value="ECO:0007669"/>
    <property type="project" value="UniProtKB-ARBA"/>
</dbReference>
<dbReference type="InterPro" id="IPR001314">
    <property type="entry name" value="Peptidase_S1A"/>
</dbReference>
<feature type="signal peptide" evidence="12">
    <location>
        <begin position="1"/>
        <end position="25"/>
    </location>
</feature>
<dbReference type="EC" id="3.4.21.-" evidence="11"/>
<dbReference type="InterPro" id="IPR043504">
    <property type="entry name" value="Peptidase_S1_PA_chymotrypsin"/>
</dbReference>
<dbReference type="InterPro" id="IPR051487">
    <property type="entry name" value="Ser/Thr_Proteases_Immune/Dev"/>
</dbReference>
<dbReference type="RefSeq" id="XP_030370459.1">
    <property type="nucleotide sequence ID" value="XM_030514599.1"/>
</dbReference>
<dbReference type="FunFam" id="2.40.10.10:FF:000078">
    <property type="entry name" value="Serine protease H137"/>
    <property type="match status" value="1"/>
</dbReference>
<dbReference type="GO" id="GO:0004252">
    <property type="term" value="F:serine-type endopeptidase activity"/>
    <property type="evidence" value="ECO:0007669"/>
    <property type="project" value="UniProtKB-UniRule"/>
</dbReference>
<keyword evidence="15" id="KW-1185">Reference proteome</keyword>